<dbReference type="InterPro" id="IPR039315">
    <property type="entry name" value="CheW"/>
</dbReference>
<dbReference type="InterPro" id="IPR002545">
    <property type="entry name" value="CheW-lke_dom"/>
</dbReference>
<organism evidence="2 3">
    <name type="scientific">Vibrio ostreae</name>
    <dbReference type="NCBI Taxonomy" id="2841925"/>
    <lineage>
        <taxon>Bacteria</taxon>
        <taxon>Pseudomonadati</taxon>
        <taxon>Pseudomonadota</taxon>
        <taxon>Gammaproteobacteria</taxon>
        <taxon>Vibrionales</taxon>
        <taxon>Vibrionaceae</taxon>
        <taxon>Vibrio</taxon>
    </lineage>
</organism>
<evidence type="ECO:0000313" key="2">
    <source>
        <dbReference type="EMBL" id="QXO15674.1"/>
    </source>
</evidence>
<dbReference type="GO" id="GO:0006935">
    <property type="term" value="P:chemotaxis"/>
    <property type="evidence" value="ECO:0007669"/>
    <property type="project" value="InterPro"/>
</dbReference>
<dbReference type="GO" id="GO:0007165">
    <property type="term" value="P:signal transduction"/>
    <property type="evidence" value="ECO:0007669"/>
    <property type="project" value="InterPro"/>
</dbReference>
<keyword evidence="3" id="KW-1185">Reference proteome</keyword>
<dbReference type="PANTHER" id="PTHR22617">
    <property type="entry name" value="CHEMOTAXIS SENSOR HISTIDINE KINASE-RELATED"/>
    <property type="match status" value="1"/>
</dbReference>
<proteinExistence type="predicted"/>
<name>A0A975U880_9VIBR</name>
<dbReference type="Proteomes" id="UP000694232">
    <property type="component" value="Chromosome 2"/>
</dbReference>
<evidence type="ECO:0000259" key="1">
    <source>
        <dbReference type="PROSITE" id="PS50851"/>
    </source>
</evidence>
<accession>A0A975U880</accession>
<dbReference type="SMART" id="SM00260">
    <property type="entry name" value="CheW"/>
    <property type="match status" value="1"/>
</dbReference>
<dbReference type="EMBL" id="CP076642">
    <property type="protein sequence ID" value="QXO15674.1"/>
    <property type="molecule type" value="Genomic_DNA"/>
</dbReference>
<dbReference type="AlphaFoldDB" id="A0A975U880"/>
<protein>
    <submittedName>
        <fullName evidence="2">Chemotaxis protein CheW</fullName>
    </submittedName>
</protein>
<dbReference type="PROSITE" id="PS50851">
    <property type="entry name" value="CHEW"/>
    <property type="match status" value="1"/>
</dbReference>
<evidence type="ECO:0000313" key="3">
    <source>
        <dbReference type="Proteomes" id="UP000694232"/>
    </source>
</evidence>
<feature type="domain" description="CheW-like" evidence="1">
    <location>
        <begin position="29"/>
        <end position="171"/>
    </location>
</feature>
<dbReference type="Pfam" id="PF01584">
    <property type="entry name" value="CheW"/>
    <property type="match status" value="1"/>
</dbReference>
<reference evidence="2" key="1">
    <citation type="submission" date="2021-06" db="EMBL/GenBank/DDBJ databases">
        <title>Vibrio nov. sp., novel gut bacterium isolated from Yellow Sea oyster.</title>
        <authorList>
            <person name="Muhammad N."/>
            <person name="Nguyen T.H."/>
            <person name="Lee Y.-J."/>
            <person name="Ko J."/>
            <person name="Kim S.-G."/>
        </authorList>
    </citation>
    <scope>NUCLEOTIDE SEQUENCE</scope>
    <source>
        <strain evidence="2">OG9-811</strain>
    </source>
</reference>
<dbReference type="KEGG" id="vos:KNV97_04485"/>
<sequence length="176" mass="19311">MDIEHAHPLQHESVVHAALMASHDASAMNADFLSFRLASELYGVAICDIEEIRVWEHPTPIPRAPHFVKGVINLRGMIVPIMDLRLRFGIGSNDYLPTTVVLVVRSEFGEQTRLMGLVVDAVSDVIGQGDNELFPAIGETSIAPYLQGLLNVGEEVMSLLDTEALLDIQRLLGEEA</sequence>
<dbReference type="GO" id="GO:0005829">
    <property type="term" value="C:cytosol"/>
    <property type="evidence" value="ECO:0007669"/>
    <property type="project" value="TreeGrafter"/>
</dbReference>
<dbReference type="PANTHER" id="PTHR22617:SF45">
    <property type="entry name" value="CHEMOTAXIS PROTEIN CHEW"/>
    <property type="match status" value="1"/>
</dbReference>
<gene>
    <name evidence="2" type="ORF">KNV97_04485</name>
</gene>